<evidence type="ECO:0000313" key="2">
    <source>
        <dbReference type="EMBL" id="QJW95283.1"/>
    </source>
</evidence>
<dbReference type="CDD" id="cd06260">
    <property type="entry name" value="DUF820-like"/>
    <property type="match status" value="1"/>
</dbReference>
<feature type="domain" description="Putative restriction endonuclease" evidence="1">
    <location>
        <begin position="28"/>
        <end position="181"/>
    </location>
</feature>
<proteinExistence type="predicted"/>
<dbReference type="AlphaFoldDB" id="A0A6M5YPR1"/>
<dbReference type="Pfam" id="PF05685">
    <property type="entry name" value="Uma2"/>
    <property type="match status" value="1"/>
</dbReference>
<dbReference type="KEGG" id="ftj:FTUN_2825"/>
<dbReference type="InterPro" id="IPR008538">
    <property type="entry name" value="Uma2"/>
</dbReference>
<dbReference type="Proteomes" id="UP000503447">
    <property type="component" value="Chromosome"/>
</dbReference>
<sequence length="207" mass="22452">MSASAPTTATPPQRYYSAHSTFRKFTLDEYHKLIEIGVFASGEPYELLEGNLVHKMSRGTPHDAAVQALLKRLFRMSPAGWDLRSQSAVTLTAGNEPEPDCAIVRGDENTYRTRNPGPADIGLLIEVSDSSLYIDRYDKGRIYAQNGIPVYWVVNVVDKVIEVYTQPGGAGDAAAYAQRDDYPVGTAVPVVLDGATVGTITVAEVMG</sequence>
<gene>
    <name evidence="2" type="ORF">FTUN_2825</name>
</gene>
<evidence type="ECO:0000313" key="3">
    <source>
        <dbReference type="Proteomes" id="UP000503447"/>
    </source>
</evidence>
<dbReference type="PANTHER" id="PTHR35400">
    <property type="entry name" value="SLR1083 PROTEIN"/>
    <property type="match status" value="1"/>
</dbReference>
<dbReference type="RefSeq" id="WP_171471096.1">
    <property type="nucleotide sequence ID" value="NZ_CP053452.2"/>
</dbReference>
<dbReference type="InterPro" id="IPR011335">
    <property type="entry name" value="Restrct_endonuc-II-like"/>
</dbReference>
<reference evidence="3" key="1">
    <citation type="submission" date="2020-05" db="EMBL/GenBank/DDBJ databases">
        <title>Frigoriglobus tundricola gen. nov., sp. nov., a psychrotolerant cellulolytic planctomycete of the family Gemmataceae with two divergent copies of 16S rRNA gene.</title>
        <authorList>
            <person name="Kulichevskaya I.S."/>
            <person name="Ivanova A.A."/>
            <person name="Naumoff D.G."/>
            <person name="Beletsky A.V."/>
            <person name="Rijpstra W.I.C."/>
            <person name="Sinninghe Damste J.S."/>
            <person name="Mardanov A.V."/>
            <person name="Ravin N.V."/>
            <person name="Dedysh S.N."/>
        </authorList>
    </citation>
    <scope>NUCLEOTIDE SEQUENCE [LARGE SCALE GENOMIC DNA]</scope>
    <source>
        <strain evidence="3">PL17</strain>
    </source>
</reference>
<name>A0A6M5YPR1_9BACT</name>
<organism evidence="2 3">
    <name type="scientific">Frigoriglobus tundricola</name>
    <dbReference type="NCBI Taxonomy" id="2774151"/>
    <lineage>
        <taxon>Bacteria</taxon>
        <taxon>Pseudomonadati</taxon>
        <taxon>Planctomycetota</taxon>
        <taxon>Planctomycetia</taxon>
        <taxon>Gemmatales</taxon>
        <taxon>Gemmataceae</taxon>
        <taxon>Frigoriglobus</taxon>
    </lineage>
</organism>
<dbReference type="EMBL" id="CP053452">
    <property type="protein sequence ID" value="QJW95283.1"/>
    <property type="molecule type" value="Genomic_DNA"/>
</dbReference>
<evidence type="ECO:0000259" key="1">
    <source>
        <dbReference type="Pfam" id="PF05685"/>
    </source>
</evidence>
<protein>
    <recommendedName>
        <fullName evidence="1">Putative restriction endonuclease domain-containing protein</fullName>
    </recommendedName>
</protein>
<dbReference type="PANTHER" id="PTHR35400:SF1">
    <property type="entry name" value="SLR1083 PROTEIN"/>
    <property type="match status" value="1"/>
</dbReference>
<keyword evidence="3" id="KW-1185">Reference proteome</keyword>
<dbReference type="Gene3D" id="3.90.1570.10">
    <property type="entry name" value="tt1808, chain A"/>
    <property type="match status" value="1"/>
</dbReference>
<accession>A0A6M5YPR1</accession>
<dbReference type="InterPro" id="IPR012296">
    <property type="entry name" value="Nuclease_put_TT1808"/>
</dbReference>
<dbReference type="SUPFAM" id="SSF52980">
    <property type="entry name" value="Restriction endonuclease-like"/>
    <property type="match status" value="1"/>
</dbReference>